<proteinExistence type="predicted"/>
<keyword evidence="2" id="KW-1185">Reference proteome</keyword>
<protein>
    <submittedName>
        <fullName evidence="1">Uncharacterized protein</fullName>
    </submittedName>
</protein>
<dbReference type="AlphaFoldDB" id="A0A1X1EDI2"/>
<dbReference type="Proteomes" id="UP000238365">
    <property type="component" value="Chromosome"/>
</dbReference>
<dbReference type="RefSeq" id="WP_104957621.1">
    <property type="nucleotide sequence ID" value="NZ_CP026377.1"/>
</dbReference>
<dbReference type="EMBL" id="CP026377">
    <property type="protein sequence ID" value="AUX93780.1"/>
    <property type="molecule type" value="Genomic_DNA"/>
</dbReference>
<reference evidence="1 2" key="1">
    <citation type="submission" date="2018-01" db="EMBL/GenBank/DDBJ databases">
        <title>Complete and assembled Genome of Pantoea gaviniae DSM22758T.</title>
        <authorList>
            <person name="Stevens M.J.A."/>
            <person name="Zurfluh K."/>
            <person name="Stephan R."/>
        </authorList>
    </citation>
    <scope>NUCLEOTIDE SEQUENCE [LARGE SCALE GENOMIC DNA]</scope>
    <source>
        <strain evidence="1 2">DSM 22758</strain>
    </source>
</reference>
<name>A0A1X1EDI2_9GAMM</name>
<sequence length="136" mass="14543">MHIANCGLRAAKLAVDLQEIKKKFVLNDCYNMNANILLGLRYSAREGASKPVAREVGDVPNIAWLVNDNVGINSGFIYSQAQLATEGGTINTAGKVTGKMMLSYDANKQLRYYYATGSPATAPRAALETTGSVTPA</sequence>
<dbReference type="KEGG" id="pgz:C2E15_12300"/>
<evidence type="ECO:0000313" key="2">
    <source>
        <dbReference type="Proteomes" id="UP000238365"/>
    </source>
</evidence>
<evidence type="ECO:0000313" key="1">
    <source>
        <dbReference type="EMBL" id="AUX93780.1"/>
    </source>
</evidence>
<organism evidence="1 2">
    <name type="scientific">Mixta gaviniae</name>
    <dbReference type="NCBI Taxonomy" id="665914"/>
    <lineage>
        <taxon>Bacteria</taxon>
        <taxon>Pseudomonadati</taxon>
        <taxon>Pseudomonadota</taxon>
        <taxon>Gammaproteobacteria</taxon>
        <taxon>Enterobacterales</taxon>
        <taxon>Erwiniaceae</taxon>
        <taxon>Mixta</taxon>
    </lineage>
</organism>
<accession>A0A1X1EDI2</accession>
<gene>
    <name evidence="1" type="ORF">C2E15_12300</name>
</gene>